<dbReference type="PANTHER" id="PTHR22594:SF34">
    <property type="entry name" value="ASPARAGINE--TRNA LIGASE, MITOCHONDRIAL-RELATED"/>
    <property type="match status" value="1"/>
</dbReference>
<evidence type="ECO:0000256" key="1">
    <source>
        <dbReference type="ARBA" id="ARBA00022598"/>
    </source>
</evidence>
<protein>
    <submittedName>
        <fullName evidence="7">Asparagine--tRNA ligase</fullName>
    </submittedName>
</protein>
<dbReference type="GO" id="GO:0004816">
    <property type="term" value="F:asparagine-tRNA ligase activity"/>
    <property type="evidence" value="ECO:0007669"/>
    <property type="project" value="TreeGrafter"/>
</dbReference>
<dbReference type="PANTHER" id="PTHR22594">
    <property type="entry name" value="ASPARTYL/LYSYL-TRNA SYNTHETASE"/>
    <property type="match status" value="1"/>
</dbReference>
<reference evidence="7 8" key="1">
    <citation type="journal article" date="2021" name="Elife">
        <title>Chloroplast acquisition without the gene transfer in kleptoplastic sea slugs, Plakobranchus ocellatus.</title>
        <authorList>
            <person name="Maeda T."/>
            <person name="Takahashi S."/>
            <person name="Yoshida T."/>
            <person name="Shimamura S."/>
            <person name="Takaki Y."/>
            <person name="Nagai Y."/>
            <person name="Toyoda A."/>
            <person name="Suzuki Y."/>
            <person name="Arimoto A."/>
            <person name="Ishii H."/>
            <person name="Satoh N."/>
            <person name="Nishiyama T."/>
            <person name="Hasebe M."/>
            <person name="Maruyama T."/>
            <person name="Minagawa J."/>
            <person name="Obokata J."/>
            <person name="Shigenobu S."/>
        </authorList>
    </citation>
    <scope>NUCLEOTIDE SEQUENCE [LARGE SCALE GENOMIC DNA]</scope>
</reference>
<evidence type="ECO:0000256" key="3">
    <source>
        <dbReference type="ARBA" id="ARBA00022840"/>
    </source>
</evidence>
<proteinExistence type="predicted"/>
<evidence type="ECO:0000259" key="6">
    <source>
        <dbReference type="Pfam" id="PF00152"/>
    </source>
</evidence>
<organism evidence="7 8">
    <name type="scientific">Elysia marginata</name>
    <dbReference type="NCBI Taxonomy" id="1093978"/>
    <lineage>
        <taxon>Eukaryota</taxon>
        <taxon>Metazoa</taxon>
        <taxon>Spiralia</taxon>
        <taxon>Lophotrochozoa</taxon>
        <taxon>Mollusca</taxon>
        <taxon>Gastropoda</taxon>
        <taxon>Heterobranchia</taxon>
        <taxon>Euthyneura</taxon>
        <taxon>Panpulmonata</taxon>
        <taxon>Sacoglossa</taxon>
        <taxon>Placobranchoidea</taxon>
        <taxon>Plakobranchidae</taxon>
        <taxon>Elysia</taxon>
    </lineage>
</organism>
<evidence type="ECO:0000313" key="7">
    <source>
        <dbReference type="EMBL" id="GFR64814.1"/>
    </source>
</evidence>
<comment type="caution">
    <text evidence="7">The sequence shown here is derived from an EMBL/GenBank/DDBJ whole genome shotgun (WGS) entry which is preliminary data.</text>
</comment>
<dbReference type="Proteomes" id="UP000762676">
    <property type="component" value="Unassembled WGS sequence"/>
</dbReference>
<keyword evidence="8" id="KW-1185">Reference proteome</keyword>
<sequence length="104" mass="11596">MNHPDNYGLPKPKKVAASDLLMPGVGELCGSSLREHRLDVLKQVMEHSQGMLDQMPWYVQLREFGTCPHGGFGLGFERLLVAMLGASSVKDVIPFPRWTGRCRT</sequence>
<dbReference type="GO" id="GO:0005524">
    <property type="term" value="F:ATP binding"/>
    <property type="evidence" value="ECO:0007669"/>
    <property type="project" value="UniProtKB-KW"/>
</dbReference>
<dbReference type="Pfam" id="PF00152">
    <property type="entry name" value="tRNA-synt_2"/>
    <property type="match status" value="1"/>
</dbReference>
<gene>
    <name evidence="7" type="ORF">ElyMa_003641500</name>
</gene>
<name>A0AAV4EV19_9GAST</name>
<dbReference type="GO" id="GO:0006421">
    <property type="term" value="P:asparaginyl-tRNA aminoacylation"/>
    <property type="evidence" value="ECO:0007669"/>
    <property type="project" value="TreeGrafter"/>
</dbReference>
<keyword evidence="4" id="KW-0648">Protein biosynthesis</keyword>
<accession>A0AAV4EV19</accession>
<dbReference type="GO" id="GO:0005739">
    <property type="term" value="C:mitochondrion"/>
    <property type="evidence" value="ECO:0007669"/>
    <property type="project" value="TreeGrafter"/>
</dbReference>
<keyword evidence="3" id="KW-0067">ATP-binding</keyword>
<dbReference type="InterPro" id="IPR004364">
    <property type="entry name" value="Aa-tRNA-synt_II"/>
</dbReference>
<keyword evidence="2" id="KW-0547">Nucleotide-binding</keyword>
<dbReference type="InterPro" id="IPR045864">
    <property type="entry name" value="aa-tRNA-synth_II/BPL/LPL"/>
</dbReference>
<dbReference type="SUPFAM" id="SSF55681">
    <property type="entry name" value="Class II aaRS and biotin synthetases"/>
    <property type="match status" value="1"/>
</dbReference>
<keyword evidence="5" id="KW-0030">Aminoacyl-tRNA synthetase</keyword>
<dbReference type="Gene3D" id="3.30.930.10">
    <property type="entry name" value="Bira Bifunctional Protein, Domain 2"/>
    <property type="match status" value="1"/>
</dbReference>
<dbReference type="AlphaFoldDB" id="A0AAV4EV19"/>
<feature type="domain" description="Aminoacyl-tRNA synthetase class II (D/K/N)" evidence="6">
    <location>
        <begin position="3"/>
        <end position="98"/>
    </location>
</feature>
<dbReference type="EMBL" id="BMAT01007461">
    <property type="protein sequence ID" value="GFR64814.1"/>
    <property type="molecule type" value="Genomic_DNA"/>
</dbReference>
<evidence type="ECO:0000256" key="2">
    <source>
        <dbReference type="ARBA" id="ARBA00022741"/>
    </source>
</evidence>
<evidence type="ECO:0000256" key="5">
    <source>
        <dbReference type="ARBA" id="ARBA00023146"/>
    </source>
</evidence>
<evidence type="ECO:0000256" key="4">
    <source>
        <dbReference type="ARBA" id="ARBA00022917"/>
    </source>
</evidence>
<evidence type="ECO:0000313" key="8">
    <source>
        <dbReference type="Proteomes" id="UP000762676"/>
    </source>
</evidence>
<keyword evidence="1 7" id="KW-0436">Ligase</keyword>